<dbReference type="AlphaFoldDB" id="A0ABD3M9Q1"/>
<dbReference type="InterPro" id="IPR036249">
    <property type="entry name" value="Thioredoxin-like_sf"/>
</dbReference>
<dbReference type="InterPro" id="IPR013766">
    <property type="entry name" value="Thioredoxin_domain"/>
</dbReference>
<accession>A0ABD3M9Q1</accession>
<dbReference type="Gene3D" id="3.40.30.10">
    <property type="entry name" value="Glutaredoxin"/>
    <property type="match status" value="1"/>
</dbReference>
<keyword evidence="1" id="KW-1015">Disulfide bond</keyword>
<name>A0ABD3M9Q1_9STRA</name>
<dbReference type="Pfam" id="PF00085">
    <property type="entry name" value="Thioredoxin"/>
    <property type="match status" value="1"/>
</dbReference>
<protein>
    <recommendedName>
        <fullName evidence="2">Thioredoxin domain-containing protein</fullName>
    </recommendedName>
</protein>
<dbReference type="InterPro" id="IPR017937">
    <property type="entry name" value="Thioredoxin_CS"/>
</dbReference>
<dbReference type="PROSITE" id="PS51352">
    <property type="entry name" value="THIOREDOXIN_2"/>
    <property type="match status" value="1"/>
</dbReference>
<organism evidence="3 4">
    <name type="scientific">Discostella pseudostelligera</name>
    <dbReference type="NCBI Taxonomy" id="259834"/>
    <lineage>
        <taxon>Eukaryota</taxon>
        <taxon>Sar</taxon>
        <taxon>Stramenopiles</taxon>
        <taxon>Ochrophyta</taxon>
        <taxon>Bacillariophyta</taxon>
        <taxon>Coscinodiscophyceae</taxon>
        <taxon>Thalassiosirophycidae</taxon>
        <taxon>Stephanodiscales</taxon>
        <taxon>Stephanodiscaceae</taxon>
        <taxon>Discostella</taxon>
    </lineage>
</organism>
<feature type="domain" description="Thioredoxin" evidence="2">
    <location>
        <begin position="5"/>
        <end position="118"/>
    </location>
</feature>
<sequence length="118" mass="13079">MGNRSSSSKGTSMVKYVESDGEWMELMEQSKEKLVVVDFTASWCGPCRMIAPHFESMSAEYASNAIFVKVDVDAMDKLAQKCGIRAMPTFQFYKNGEKVDEFSGADIATLKEKVSALV</sequence>
<dbReference type="PRINTS" id="PR00421">
    <property type="entry name" value="THIOREDOXIN"/>
</dbReference>
<evidence type="ECO:0000313" key="4">
    <source>
        <dbReference type="Proteomes" id="UP001530293"/>
    </source>
</evidence>
<gene>
    <name evidence="3" type="ORF">ACHAWU_007891</name>
</gene>
<proteinExistence type="predicted"/>
<dbReference type="FunFam" id="3.40.30.10:FF:000245">
    <property type="entry name" value="Thioredoxin"/>
    <property type="match status" value="1"/>
</dbReference>
<evidence type="ECO:0000256" key="1">
    <source>
        <dbReference type="ARBA" id="ARBA00023157"/>
    </source>
</evidence>
<evidence type="ECO:0000259" key="2">
    <source>
        <dbReference type="PROSITE" id="PS51352"/>
    </source>
</evidence>
<dbReference type="PROSITE" id="PS00194">
    <property type="entry name" value="THIOREDOXIN_1"/>
    <property type="match status" value="1"/>
</dbReference>
<dbReference type="SUPFAM" id="SSF52833">
    <property type="entry name" value="Thioredoxin-like"/>
    <property type="match status" value="1"/>
</dbReference>
<evidence type="ECO:0000313" key="3">
    <source>
        <dbReference type="EMBL" id="KAL3760825.1"/>
    </source>
</evidence>
<reference evidence="3 4" key="1">
    <citation type="submission" date="2024-10" db="EMBL/GenBank/DDBJ databases">
        <title>Updated reference genomes for cyclostephanoid diatoms.</title>
        <authorList>
            <person name="Roberts W.R."/>
            <person name="Alverson A.J."/>
        </authorList>
    </citation>
    <scope>NUCLEOTIDE SEQUENCE [LARGE SCALE GENOMIC DNA]</scope>
    <source>
        <strain evidence="3 4">AJA232-27</strain>
    </source>
</reference>
<keyword evidence="4" id="KW-1185">Reference proteome</keyword>
<comment type="caution">
    <text evidence="3">The sequence shown here is derived from an EMBL/GenBank/DDBJ whole genome shotgun (WGS) entry which is preliminary data.</text>
</comment>
<dbReference type="PANTHER" id="PTHR46115">
    <property type="entry name" value="THIOREDOXIN-LIKE PROTEIN 1"/>
    <property type="match status" value="1"/>
</dbReference>
<dbReference type="EMBL" id="JALLBG020000171">
    <property type="protein sequence ID" value="KAL3760825.1"/>
    <property type="molecule type" value="Genomic_DNA"/>
</dbReference>
<dbReference type="Proteomes" id="UP001530293">
    <property type="component" value="Unassembled WGS sequence"/>
</dbReference>
<dbReference type="CDD" id="cd02947">
    <property type="entry name" value="TRX_family"/>
    <property type="match status" value="1"/>
</dbReference>